<keyword evidence="6 11" id="KW-0198">Cysteine biosynthesis</keyword>
<evidence type="ECO:0000256" key="7">
    <source>
        <dbReference type="ARBA" id="ARBA00047931"/>
    </source>
</evidence>
<dbReference type="FunFam" id="3.40.50.1100:FF:000006">
    <property type="entry name" value="Cysteine synthase"/>
    <property type="match status" value="1"/>
</dbReference>
<dbReference type="FunFam" id="3.40.50.1100:FF:000002">
    <property type="entry name" value="Cysteine synthase"/>
    <property type="match status" value="1"/>
</dbReference>
<organism evidence="13 14">
    <name type="scientific">Acrobeloides nanus</name>
    <dbReference type="NCBI Taxonomy" id="290746"/>
    <lineage>
        <taxon>Eukaryota</taxon>
        <taxon>Metazoa</taxon>
        <taxon>Ecdysozoa</taxon>
        <taxon>Nematoda</taxon>
        <taxon>Chromadorea</taxon>
        <taxon>Rhabditida</taxon>
        <taxon>Tylenchina</taxon>
        <taxon>Cephalobomorpha</taxon>
        <taxon>Cephaloboidea</taxon>
        <taxon>Cephalobidae</taxon>
        <taxon>Acrobeloides</taxon>
    </lineage>
</organism>
<accession>A0A914C5R7</accession>
<dbReference type="EC" id="2.5.1.47" evidence="11"/>
<evidence type="ECO:0000313" key="14">
    <source>
        <dbReference type="WBParaSite" id="ACRNAN_Path_358.g1356.t1"/>
    </source>
</evidence>
<evidence type="ECO:0000256" key="2">
    <source>
        <dbReference type="ARBA" id="ARBA00007103"/>
    </source>
</evidence>
<feature type="domain" description="Tryptophan synthase beta chain-like PALP" evidence="12">
    <location>
        <begin position="13"/>
        <end position="294"/>
    </location>
</feature>
<feature type="binding site" evidence="9">
    <location>
        <position position="78"/>
    </location>
    <ligand>
        <name>pyridoxal 5'-phosphate</name>
        <dbReference type="ChEBI" id="CHEBI:597326"/>
    </ligand>
</feature>
<dbReference type="PANTHER" id="PTHR10314">
    <property type="entry name" value="CYSTATHIONINE BETA-SYNTHASE"/>
    <property type="match status" value="1"/>
</dbReference>
<evidence type="ECO:0000256" key="9">
    <source>
        <dbReference type="PIRSR" id="PIRSR605856-50"/>
    </source>
</evidence>
<dbReference type="NCBIfam" id="TIGR01136">
    <property type="entry name" value="cysKM"/>
    <property type="match status" value="1"/>
</dbReference>
<keyword evidence="5 9" id="KW-0663">Pyridoxal phosphate</keyword>
<dbReference type="InterPro" id="IPR005859">
    <property type="entry name" value="CysK"/>
</dbReference>
<evidence type="ECO:0000256" key="5">
    <source>
        <dbReference type="ARBA" id="ARBA00022898"/>
    </source>
</evidence>
<dbReference type="Proteomes" id="UP000887540">
    <property type="component" value="Unplaced"/>
</dbReference>
<sequence>MSRDKICKNAAETVGNTPMVYLNKVTEGLNAKIALKVEYFNPACSVKDRVGYYMIEQAEKAGKIKPGETTLIEPTSGNMGIALAFVCAVKGYKIILVMPASMSIERRTLLKAYGAEVILTDPALAVKGALDRAKELNQVIPNSYVLNQFANPDNVDIHYKTTGPEIWKQTEGKVDLACFGVGSGGTLSGVGRYLKEKNPNIKMYAVEPYESSVINGLPHSPHMIPGMGTGFVPDILDRKVFAEALRVKSEDAIAMAKRLALEEGLLVGISSGANVCAAIQLAKRSENAGKLIVTNASKNAGKLIVTNASSYGERYLSSTLYNEIKVECEKMGKTTLEEDIAFLRTKGLLKN</sequence>
<dbReference type="InterPro" id="IPR036052">
    <property type="entry name" value="TrpB-like_PALP_sf"/>
</dbReference>
<dbReference type="GO" id="GO:0050017">
    <property type="term" value="F:L-3-cyanoalanine synthase activity"/>
    <property type="evidence" value="ECO:0007669"/>
    <property type="project" value="UniProtKB-EC"/>
</dbReference>
<dbReference type="CDD" id="cd01561">
    <property type="entry name" value="CBS_like"/>
    <property type="match status" value="1"/>
</dbReference>
<dbReference type="InterPro" id="IPR001926">
    <property type="entry name" value="TrpB-like_PALP"/>
</dbReference>
<dbReference type="WBParaSite" id="ACRNAN_Path_358.g1356.t1">
    <property type="protein sequence ID" value="ACRNAN_Path_358.g1356.t1"/>
    <property type="gene ID" value="ACRNAN_Path_358.g1356"/>
</dbReference>
<evidence type="ECO:0000313" key="13">
    <source>
        <dbReference type="Proteomes" id="UP000887540"/>
    </source>
</evidence>
<dbReference type="SUPFAM" id="SSF53686">
    <property type="entry name" value="Tryptophan synthase beta subunit-like PLP-dependent enzymes"/>
    <property type="match status" value="1"/>
</dbReference>
<evidence type="ECO:0000256" key="6">
    <source>
        <dbReference type="ARBA" id="ARBA00023192"/>
    </source>
</evidence>
<comment type="catalytic activity">
    <reaction evidence="7 11">
        <text>O-acetyl-L-serine + hydrogen sulfide = L-cysteine + acetate</text>
        <dbReference type="Rhea" id="RHEA:14829"/>
        <dbReference type="ChEBI" id="CHEBI:29919"/>
        <dbReference type="ChEBI" id="CHEBI:30089"/>
        <dbReference type="ChEBI" id="CHEBI:35235"/>
        <dbReference type="ChEBI" id="CHEBI:58340"/>
        <dbReference type="EC" id="2.5.1.47"/>
    </reaction>
</comment>
<comment type="cofactor">
    <cofactor evidence="1 9 11">
        <name>pyridoxal 5'-phosphate</name>
        <dbReference type="ChEBI" id="CHEBI:597326"/>
    </cofactor>
</comment>
<evidence type="ECO:0000256" key="3">
    <source>
        <dbReference type="ARBA" id="ARBA00022605"/>
    </source>
</evidence>
<feature type="binding site" evidence="9">
    <location>
        <position position="270"/>
    </location>
    <ligand>
        <name>pyridoxal 5'-phosphate</name>
        <dbReference type="ChEBI" id="CHEBI:597326"/>
    </ligand>
</feature>
<dbReference type="GO" id="GO:0004124">
    <property type="term" value="F:cysteine synthase activity"/>
    <property type="evidence" value="ECO:0007669"/>
    <property type="project" value="UniProtKB-UniRule"/>
</dbReference>
<dbReference type="GO" id="GO:0006535">
    <property type="term" value="P:cysteine biosynthetic process from serine"/>
    <property type="evidence" value="ECO:0007669"/>
    <property type="project" value="UniProtKB-UniRule"/>
</dbReference>
<feature type="binding site" evidence="9">
    <location>
        <begin position="182"/>
        <end position="186"/>
    </location>
    <ligand>
        <name>pyridoxal 5'-phosphate</name>
        <dbReference type="ChEBI" id="CHEBI:597326"/>
    </ligand>
</feature>
<evidence type="ECO:0000256" key="11">
    <source>
        <dbReference type="RuleBase" id="RU003985"/>
    </source>
</evidence>
<evidence type="ECO:0000256" key="1">
    <source>
        <dbReference type="ARBA" id="ARBA00001933"/>
    </source>
</evidence>
<evidence type="ECO:0000256" key="8">
    <source>
        <dbReference type="ARBA" id="ARBA00050896"/>
    </source>
</evidence>
<dbReference type="NCBIfam" id="TIGR01139">
    <property type="entry name" value="cysK"/>
    <property type="match status" value="1"/>
</dbReference>
<name>A0A914C5R7_9BILA</name>
<keyword evidence="13" id="KW-1185">Reference proteome</keyword>
<dbReference type="Gene3D" id="3.40.50.1100">
    <property type="match status" value="2"/>
</dbReference>
<reference evidence="14" key="1">
    <citation type="submission" date="2022-11" db="UniProtKB">
        <authorList>
            <consortium name="WormBaseParasite"/>
        </authorList>
    </citation>
    <scope>IDENTIFICATION</scope>
</reference>
<evidence type="ECO:0000259" key="12">
    <source>
        <dbReference type="Pfam" id="PF00291"/>
    </source>
</evidence>
<dbReference type="InterPro" id="IPR050214">
    <property type="entry name" value="Cys_Synth/Cystath_Beta-Synth"/>
</dbReference>
<dbReference type="InterPro" id="IPR005856">
    <property type="entry name" value="Cys_synth"/>
</dbReference>
<dbReference type="AlphaFoldDB" id="A0A914C5R7"/>
<protein>
    <recommendedName>
        <fullName evidence="11">Cysteine synthase</fullName>
        <ecNumber evidence="11">2.5.1.47</ecNumber>
    </recommendedName>
</protein>
<dbReference type="PROSITE" id="PS00901">
    <property type="entry name" value="CYS_SYNTHASE"/>
    <property type="match status" value="1"/>
</dbReference>
<evidence type="ECO:0000256" key="4">
    <source>
        <dbReference type="ARBA" id="ARBA00022679"/>
    </source>
</evidence>
<evidence type="ECO:0000256" key="10">
    <source>
        <dbReference type="PIRSR" id="PIRSR605856-51"/>
    </source>
</evidence>
<keyword evidence="4 11" id="KW-0808">Transferase</keyword>
<feature type="modified residue" description="N6-(pyridoxal phosphate)lysine" evidence="10">
    <location>
        <position position="47"/>
    </location>
</feature>
<dbReference type="Pfam" id="PF00291">
    <property type="entry name" value="PALP"/>
    <property type="match status" value="1"/>
</dbReference>
<dbReference type="InterPro" id="IPR001216">
    <property type="entry name" value="P-phosphate_BS"/>
</dbReference>
<comment type="similarity">
    <text evidence="2 11">Belongs to the cysteine synthase/cystathionine beta-synthase family.</text>
</comment>
<comment type="catalytic activity">
    <reaction evidence="8">
        <text>hydrogen cyanide + L-cysteine = 3-cyano-L-alanine + hydrogen sulfide + H(+)</text>
        <dbReference type="Rhea" id="RHEA:17821"/>
        <dbReference type="ChEBI" id="CHEBI:15378"/>
        <dbReference type="ChEBI" id="CHEBI:18407"/>
        <dbReference type="ChEBI" id="CHEBI:29919"/>
        <dbReference type="ChEBI" id="CHEBI:35235"/>
        <dbReference type="ChEBI" id="CHEBI:77860"/>
        <dbReference type="EC" id="4.4.1.9"/>
    </reaction>
</comment>
<proteinExistence type="inferred from homology"/>
<keyword evidence="3 11" id="KW-0028">Amino-acid biosynthesis</keyword>